<evidence type="ECO:0000256" key="3">
    <source>
        <dbReference type="SAM" id="SignalP"/>
    </source>
</evidence>
<dbReference type="PANTHER" id="PTHR31118">
    <property type="entry name" value="CYCLASE-LIKE PROTEIN 2"/>
    <property type="match status" value="1"/>
</dbReference>
<evidence type="ECO:0000256" key="1">
    <source>
        <dbReference type="ARBA" id="ARBA00007865"/>
    </source>
</evidence>
<feature type="chain" id="PRO_5025532006" evidence="3">
    <location>
        <begin position="26"/>
        <end position="444"/>
    </location>
</feature>
<evidence type="ECO:0000313" key="4">
    <source>
        <dbReference type="EMBL" id="KAF0299903.1"/>
    </source>
</evidence>
<dbReference type="Proteomes" id="UP000440578">
    <property type="component" value="Unassembled WGS sequence"/>
</dbReference>
<keyword evidence="3" id="KW-0732">Signal</keyword>
<name>A0A6A4W1T4_AMPAM</name>
<dbReference type="GO" id="GO:0004061">
    <property type="term" value="F:arylformamidase activity"/>
    <property type="evidence" value="ECO:0007669"/>
    <property type="project" value="InterPro"/>
</dbReference>
<gene>
    <name evidence="4" type="ORF">FJT64_003372</name>
</gene>
<keyword evidence="5" id="KW-1185">Reference proteome</keyword>
<dbReference type="PANTHER" id="PTHR31118:SF12">
    <property type="entry name" value="CYCLASE-LIKE PROTEIN 2"/>
    <property type="match status" value="1"/>
</dbReference>
<dbReference type="SUPFAM" id="SSF102198">
    <property type="entry name" value="Putative cyclase"/>
    <property type="match status" value="2"/>
</dbReference>
<comment type="caution">
    <text evidence="4">The sequence shown here is derived from an EMBL/GenBank/DDBJ whole genome shotgun (WGS) entry which is preliminary data.</text>
</comment>
<evidence type="ECO:0000313" key="5">
    <source>
        <dbReference type="Proteomes" id="UP000440578"/>
    </source>
</evidence>
<dbReference type="Gene3D" id="3.50.30.50">
    <property type="entry name" value="Putative cyclase"/>
    <property type="match status" value="2"/>
</dbReference>
<proteinExistence type="inferred from homology"/>
<comment type="similarity">
    <text evidence="1">Belongs to the Cyclase 1 superfamily.</text>
</comment>
<dbReference type="AlphaFoldDB" id="A0A6A4W1T4"/>
<dbReference type="InterPro" id="IPR037175">
    <property type="entry name" value="KFase_sf"/>
</dbReference>
<evidence type="ECO:0000256" key="2">
    <source>
        <dbReference type="SAM" id="MobiDB-lite"/>
    </source>
</evidence>
<feature type="signal peptide" evidence="3">
    <location>
        <begin position="1"/>
        <end position="25"/>
    </location>
</feature>
<dbReference type="EMBL" id="VIIS01001314">
    <property type="protein sequence ID" value="KAF0299903.1"/>
    <property type="molecule type" value="Genomic_DNA"/>
</dbReference>
<dbReference type="GO" id="GO:0019441">
    <property type="term" value="P:L-tryptophan catabolic process to kynurenine"/>
    <property type="evidence" value="ECO:0007669"/>
    <property type="project" value="InterPro"/>
</dbReference>
<reference evidence="4 5" key="1">
    <citation type="submission" date="2019-07" db="EMBL/GenBank/DDBJ databases">
        <title>Draft genome assembly of a fouling barnacle, Amphibalanus amphitrite (Darwin, 1854): The first reference genome for Thecostraca.</title>
        <authorList>
            <person name="Kim W."/>
        </authorList>
    </citation>
    <scope>NUCLEOTIDE SEQUENCE [LARGE SCALE GENOMIC DNA]</scope>
    <source>
        <strain evidence="4">SNU_AA5</strain>
        <tissue evidence="4">Soma without cirri and trophi</tissue>
    </source>
</reference>
<organism evidence="4 5">
    <name type="scientific">Amphibalanus amphitrite</name>
    <name type="common">Striped barnacle</name>
    <name type="synonym">Balanus amphitrite</name>
    <dbReference type="NCBI Taxonomy" id="1232801"/>
    <lineage>
        <taxon>Eukaryota</taxon>
        <taxon>Metazoa</taxon>
        <taxon>Ecdysozoa</taxon>
        <taxon>Arthropoda</taxon>
        <taxon>Crustacea</taxon>
        <taxon>Multicrustacea</taxon>
        <taxon>Cirripedia</taxon>
        <taxon>Thoracica</taxon>
        <taxon>Thoracicalcarea</taxon>
        <taxon>Balanomorpha</taxon>
        <taxon>Balanoidea</taxon>
        <taxon>Balanidae</taxon>
        <taxon>Amphibalaninae</taxon>
        <taxon>Amphibalanus</taxon>
    </lineage>
</organism>
<feature type="region of interest" description="Disordered" evidence="2">
    <location>
        <begin position="241"/>
        <end position="261"/>
    </location>
</feature>
<dbReference type="InterPro" id="IPR007325">
    <property type="entry name" value="KFase/CYL"/>
</dbReference>
<dbReference type="OrthoDB" id="7108654at2759"/>
<dbReference type="Pfam" id="PF04199">
    <property type="entry name" value="Cyclase"/>
    <property type="match status" value="2"/>
</dbReference>
<accession>A0A6A4W1T4</accession>
<sequence length="444" mass="48438">MATRQGISWLLIGCWLPLMTSLEAGEWIDLSYTFDSTALYWPGELPFNLTPTSKGQQEFYWYEANTFSASEHGGTHMDAPAHFWKGGWTLDQIPVERLVANAALIDIEDRSQKDPDSILTPDDLADWKRQHGSFQYPTILLVRTGNAKYWSDSERYFGLQNGTAIEKESDGPATPELHFPGVGAEAARLLADDPAIVGVGIDTPSMDPGNAKTFPTHVILYAANKFGLENVGDMSRVPATGATRAGRRDEDEPLSDTGLQDSARGLWITRNTAEGQHEHAALIDIEDRSQKDPDSILTPDDLADWKRQHGSFQYPTILLVRTGNAKYWSDRARYFGFQNRTMIDTESNGTSAPELHFPGIGAEAGRFLADDPAIVGVGIDTPSIDAGNSKTFPTHVTLFSANKFGVENVGDMSRVPATGATILALPMKIGGGSGGPCRVLVRLP</sequence>
<protein>
    <submittedName>
        <fullName evidence="4">Kynurenine formamidase</fullName>
    </submittedName>
</protein>